<evidence type="ECO:0000313" key="11">
    <source>
        <dbReference type="EMBL" id="KAF1014714.1"/>
    </source>
</evidence>
<dbReference type="Gene3D" id="3.40.430.10">
    <property type="entry name" value="Dihydrofolate Reductase, subunit A"/>
    <property type="match status" value="1"/>
</dbReference>
<evidence type="ECO:0000259" key="10">
    <source>
        <dbReference type="PROSITE" id="PS51330"/>
    </source>
</evidence>
<comment type="caution">
    <text evidence="11">The sequence shown here is derived from an EMBL/GenBank/DDBJ whole genome shotgun (WGS) entry which is preliminary data.</text>
</comment>
<dbReference type="CDD" id="cd00209">
    <property type="entry name" value="DHFR"/>
    <property type="match status" value="1"/>
</dbReference>
<proteinExistence type="inferred from homology"/>
<dbReference type="InterPro" id="IPR001796">
    <property type="entry name" value="DHFR_dom"/>
</dbReference>
<dbReference type="InterPro" id="IPR024072">
    <property type="entry name" value="DHFR-like_dom_sf"/>
</dbReference>
<comment type="similarity">
    <text evidence="2 8 9">Belongs to the dihydrofolate reductase family.</text>
</comment>
<evidence type="ECO:0000313" key="12">
    <source>
        <dbReference type="Proteomes" id="UP000487117"/>
    </source>
</evidence>
<comment type="catalytic activity">
    <reaction evidence="8">
        <text>(6S)-5,6,7,8-tetrahydrofolate + NADP(+) = 7,8-dihydrofolate + NADPH + H(+)</text>
        <dbReference type="Rhea" id="RHEA:15009"/>
        <dbReference type="ChEBI" id="CHEBI:15378"/>
        <dbReference type="ChEBI" id="CHEBI:57451"/>
        <dbReference type="ChEBI" id="CHEBI:57453"/>
        <dbReference type="ChEBI" id="CHEBI:57783"/>
        <dbReference type="ChEBI" id="CHEBI:58349"/>
        <dbReference type="EC" id="1.5.1.3"/>
    </reaction>
</comment>
<dbReference type="GO" id="GO:0006730">
    <property type="term" value="P:one-carbon metabolic process"/>
    <property type="evidence" value="ECO:0007669"/>
    <property type="project" value="UniProtKB-KW"/>
</dbReference>
<dbReference type="AlphaFoldDB" id="A0A7V8FFV4"/>
<dbReference type="EMBL" id="WNDS01000003">
    <property type="protein sequence ID" value="KAF1014714.1"/>
    <property type="molecule type" value="Genomic_DNA"/>
</dbReference>
<evidence type="ECO:0000256" key="2">
    <source>
        <dbReference type="ARBA" id="ARBA00009539"/>
    </source>
</evidence>
<dbReference type="FunFam" id="3.40.430.10:FF:000001">
    <property type="entry name" value="Dihydrofolate reductase"/>
    <property type="match status" value="1"/>
</dbReference>
<dbReference type="PROSITE" id="PS00075">
    <property type="entry name" value="DHFR_1"/>
    <property type="match status" value="1"/>
</dbReference>
<comment type="function">
    <text evidence="7 8">Key enzyme in folate metabolism. Catalyzes an essential reaction for de novo glycine and purine synthesis, and for DNA precursor synthesis.</text>
</comment>
<evidence type="ECO:0000256" key="1">
    <source>
        <dbReference type="ARBA" id="ARBA00004903"/>
    </source>
</evidence>
<evidence type="ECO:0000256" key="8">
    <source>
        <dbReference type="PIRNR" id="PIRNR000194"/>
    </source>
</evidence>
<dbReference type="PIRSF" id="PIRSF000194">
    <property type="entry name" value="DHFR"/>
    <property type="match status" value="1"/>
</dbReference>
<dbReference type="PRINTS" id="PR00070">
    <property type="entry name" value="DHFR"/>
</dbReference>
<evidence type="ECO:0000256" key="5">
    <source>
        <dbReference type="ARBA" id="ARBA00022857"/>
    </source>
</evidence>
<dbReference type="Proteomes" id="UP000487117">
    <property type="component" value="Unassembled WGS sequence"/>
</dbReference>
<dbReference type="PROSITE" id="PS51330">
    <property type="entry name" value="DHFR_2"/>
    <property type="match status" value="1"/>
</dbReference>
<dbReference type="InterPro" id="IPR012259">
    <property type="entry name" value="DHFR"/>
</dbReference>
<keyword evidence="5 8" id="KW-0521">NADP</keyword>
<keyword evidence="6 8" id="KW-0560">Oxidoreductase</keyword>
<dbReference type="PANTHER" id="PTHR48069:SF3">
    <property type="entry name" value="DIHYDROFOLATE REDUCTASE"/>
    <property type="match status" value="1"/>
</dbReference>
<dbReference type="InterPro" id="IPR017925">
    <property type="entry name" value="DHFR_CS"/>
</dbReference>
<name>A0A7V8FFV4_STEMA</name>
<dbReference type="PANTHER" id="PTHR48069">
    <property type="entry name" value="DIHYDROFOLATE REDUCTASE"/>
    <property type="match status" value="1"/>
</dbReference>
<evidence type="ECO:0000256" key="9">
    <source>
        <dbReference type="RuleBase" id="RU004474"/>
    </source>
</evidence>
<dbReference type="GO" id="GO:0046655">
    <property type="term" value="P:folic acid metabolic process"/>
    <property type="evidence" value="ECO:0007669"/>
    <property type="project" value="TreeGrafter"/>
</dbReference>
<sequence>MTLSMIAALDRNRGIGQGNAMPWHLPDDFRHFKALTLGKPILMGRRTAESLGRALPGRTNLVLTRSGQVPFDGMRAAASLDEARAIAADQGAAELCVIGGGEIYRLLMDQATDLHLTWVDAEVAADTHFPPVDPQQWREVDSQPHPADDRHAFVFRFAHYVRR</sequence>
<dbReference type="GO" id="GO:0004146">
    <property type="term" value="F:dihydrofolate reductase activity"/>
    <property type="evidence" value="ECO:0007669"/>
    <property type="project" value="UniProtKB-EC"/>
</dbReference>
<protein>
    <recommendedName>
        <fullName evidence="3 8">Dihydrofolate reductase</fullName>
        <ecNumber evidence="3 8">1.5.1.3</ecNumber>
    </recommendedName>
</protein>
<dbReference type="UniPathway" id="UPA00077">
    <property type="reaction ID" value="UER00158"/>
</dbReference>
<keyword evidence="4 8" id="KW-0554">One-carbon metabolism</keyword>
<dbReference type="GO" id="GO:0046452">
    <property type="term" value="P:dihydrofolate metabolic process"/>
    <property type="evidence" value="ECO:0007669"/>
    <property type="project" value="TreeGrafter"/>
</dbReference>
<gene>
    <name evidence="11" type="primary">dhfrIII</name>
    <name evidence="11" type="ORF">GAK31_02201</name>
</gene>
<evidence type="ECO:0000256" key="4">
    <source>
        <dbReference type="ARBA" id="ARBA00022563"/>
    </source>
</evidence>
<dbReference type="SUPFAM" id="SSF53597">
    <property type="entry name" value="Dihydrofolate reductase-like"/>
    <property type="match status" value="1"/>
</dbReference>
<organism evidence="11 12">
    <name type="scientific">Stenotrophomonas maltophilia</name>
    <name type="common">Pseudomonas maltophilia</name>
    <name type="synonym">Xanthomonas maltophilia</name>
    <dbReference type="NCBI Taxonomy" id="40324"/>
    <lineage>
        <taxon>Bacteria</taxon>
        <taxon>Pseudomonadati</taxon>
        <taxon>Pseudomonadota</taxon>
        <taxon>Gammaproteobacteria</taxon>
        <taxon>Lysobacterales</taxon>
        <taxon>Lysobacteraceae</taxon>
        <taxon>Stenotrophomonas</taxon>
        <taxon>Stenotrophomonas maltophilia group</taxon>
    </lineage>
</organism>
<reference evidence="12" key="1">
    <citation type="journal article" date="2020" name="MBio">
        <title>Horizontal gene transfer to a defensive symbiont with a reduced genome amongst a multipartite beetle microbiome.</title>
        <authorList>
            <person name="Waterworth S.C."/>
            <person name="Florez L.V."/>
            <person name="Rees E.R."/>
            <person name="Hertweck C."/>
            <person name="Kaltenpoth M."/>
            <person name="Kwan J.C."/>
        </authorList>
    </citation>
    <scope>NUCLEOTIDE SEQUENCE [LARGE SCALE GENOMIC DNA]</scope>
</reference>
<accession>A0A7V8FFV4</accession>
<dbReference type="GO" id="GO:0005829">
    <property type="term" value="C:cytosol"/>
    <property type="evidence" value="ECO:0007669"/>
    <property type="project" value="TreeGrafter"/>
</dbReference>
<dbReference type="EC" id="1.5.1.3" evidence="3 8"/>
<dbReference type="GO" id="GO:0070401">
    <property type="term" value="F:NADP+ binding"/>
    <property type="evidence" value="ECO:0007669"/>
    <property type="project" value="UniProtKB-ARBA"/>
</dbReference>
<feature type="domain" description="DHFR" evidence="10">
    <location>
        <begin position="2"/>
        <end position="162"/>
    </location>
</feature>
<dbReference type="Pfam" id="PF00186">
    <property type="entry name" value="DHFR_1"/>
    <property type="match status" value="1"/>
</dbReference>
<evidence type="ECO:0000256" key="7">
    <source>
        <dbReference type="ARBA" id="ARBA00025067"/>
    </source>
</evidence>
<evidence type="ECO:0000256" key="3">
    <source>
        <dbReference type="ARBA" id="ARBA00012856"/>
    </source>
</evidence>
<dbReference type="GO" id="GO:0046654">
    <property type="term" value="P:tetrahydrofolate biosynthetic process"/>
    <property type="evidence" value="ECO:0007669"/>
    <property type="project" value="UniProtKB-UniPathway"/>
</dbReference>
<evidence type="ECO:0000256" key="6">
    <source>
        <dbReference type="ARBA" id="ARBA00023002"/>
    </source>
</evidence>
<comment type="pathway">
    <text evidence="1 8">Cofactor biosynthesis; tetrahydrofolate biosynthesis; 5,6,7,8-tetrahydrofolate from 7,8-dihydrofolate: step 1/1.</text>
</comment>